<reference evidence="1 2" key="1">
    <citation type="journal article" date="2019" name="Sci. Rep.">
        <title>Orb-weaving spider Araneus ventricosus genome elucidates the spidroin gene catalogue.</title>
        <authorList>
            <person name="Kono N."/>
            <person name="Nakamura H."/>
            <person name="Ohtoshi R."/>
            <person name="Moran D.A.P."/>
            <person name="Shinohara A."/>
            <person name="Yoshida Y."/>
            <person name="Fujiwara M."/>
            <person name="Mori M."/>
            <person name="Tomita M."/>
            <person name="Arakawa K."/>
        </authorList>
    </citation>
    <scope>NUCLEOTIDE SEQUENCE [LARGE SCALE GENOMIC DNA]</scope>
</reference>
<dbReference type="AlphaFoldDB" id="A0A4Y2J2I8"/>
<accession>A0A4Y2J2I8</accession>
<organism evidence="1 2">
    <name type="scientific">Araneus ventricosus</name>
    <name type="common">Orbweaver spider</name>
    <name type="synonym">Epeira ventricosa</name>
    <dbReference type="NCBI Taxonomy" id="182803"/>
    <lineage>
        <taxon>Eukaryota</taxon>
        <taxon>Metazoa</taxon>
        <taxon>Ecdysozoa</taxon>
        <taxon>Arthropoda</taxon>
        <taxon>Chelicerata</taxon>
        <taxon>Arachnida</taxon>
        <taxon>Araneae</taxon>
        <taxon>Araneomorphae</taxon>
        <taxon>Entelegynae</taxon>
        <taxon>Araneoidea</taxon>
        <taxon>Araneidae</taxon>
        <taxon>Araneus</taxon>
    </lineage>
</organism>
<sequence>MVTKIVSWVYVNAIQNAVLWRTKLLFNEYSRNTKHRRSNRRSAALDQIRNTCRQQINNNNSNSRTNNDQRLTADQLAMRTRLQRDYKGVRTSNTILVDQHVPRGSVTAVFIVLPTERDVTWNHLVHSEYFRS</sequence>
<protein>
    <submittedName>
        <fullName evidence="1">Uncharacterized protein</fullName>
    </submittedName>
</protein>
<gene>
    <name evidence="1" type="ORF">AVEN_28707_1</name>
</gene>
<dbReference type="Proteomes" id="UP000499080">
    <property type="component" value="Unassembled WGS sequence"/>
</dbReference>
<dbReference type="EMBL" id="BGPR01003155">
    <property type="protein sequence ID" value="GBM84383.1"/>
    <property type="molecule type" value="Genomic_DNA"/>
</dbReference>
<keyword evidence="2" id="KW-1185">Reference proteome</keyword>
<evidence type="ECO:0000313" key="1">
    <source>
        <dbReference type="EMBL" id="GBM84383.1"/>
    </source>
</evidence>
<evidence type="ECO:0000313" key="2">
    <source>
        <dbReference type="Proteomes" id="UP000499080"/>
    </source>
</evidence>
<proteinExistence type="predicted"/>
<name>A0A4Y2J2I8_ARAVE</name>
<comment type="caution">
    <text evidence="1">The sequence shown here is derived from an EMBL/GenBank/DDBJ whole genome shotgun (WGS) entry which is preliminary data.</text>
</comment>